<reference evidence="2" key="1">
    <citation type="submission" date="2018-05" db="EMBL/GenBank/DDBJ databases">
        <title>Complete Sequences of Plasmids Bearing rmtG 16S rRNA Methyltransferase Gene in Enterobacter hormaechei in Brazil.</title>
        <authorList>
            <person name="Martins E.R."/>
            <person name="Bueno M.F.C."/>
            <person name="Francisco G.R."/>
            <person name="Casella T."/>
            <person name="Garcia D.O."/>
            <person name="de Vasconcelos A.T.R."/>
            <person name="de Almeida L.G."/>
            <person name="Gerber A.L."/>
            <person name="Nogueira M.C.L."/>
        </authorList>
    </citation>
    <scope>NUCLEOTIDE SEQUENCE</scope>
    <source>
        <strain evidence="2">Ec13</strain>
        <plasmid evidence="2">pEc13</plasmid>
    </source>
</reference>
<protein>
    <submittedName>
        <fullName evidence="1">Uncharacterized protein</fullName>
    </submittedName>
</protein>
<proteinExistence type="predicted"/>
<keyword evidence="1" id="KW-0614">Plasmid</keyword>
<dbReference type="RefSeq" id="WP_012766365.1">
    <property type="nucleotide sequence ID" value="NZ_MH325468.1"/>
</dbReference>
<dbReference type="EMBL" id="MH325468">
    <property type="protein sequence ID" value="AXJ99646.1"/>
    <property type="molecule type" value="Genomic_DNA"/>
</dbReference>
<geneLocation type="plasmid" evidence="2">
    <name>pEc13</name>
</geneLocation>
<evidence type="ECO:0000313" key="2">
    <source>
        <dbReference type="EMBL" id="AXJ99903.1"/>
    </source>
</evidence>
<accession>A0A3S7QGL0</accession>
<dbReference type="GeneID" id="87003767"/>
<name>A0A3S7QGL0_9ENTR</name>
<geneLocation type="plasmid" evidence="1">
    <name>pEc09</name>
</geneLocation>
<dbReference type="EMBL" id="MH325469">
    <property type="protein sequence ID" value="AXJ99903.1"/>
    <property type="molecule type" value="Genomic_DNA"/>
</dbReference>
<evidence type="ECO:0000313" key="1">
    <source>
        <dbReference type="EMBL" id="AXJ99646.1"/>
    </source>
</evidence>
<sequence>MQGTISFNDVIQGLADNAFATVKAAKTALNASQDLYHFQMAVHEHGEKAVVNETANVLQQRYRCTYTEAVVDAGNRVRAALELVSGQDTFQTVRDNLNK</sequence>
<reference evidence="1" key="2">
    <citation type="submission" date="2018-05" db="EMBL/GenBank/DDBJ databases">
        <title>Complete Sequences of Plasmids Bearing rmtG 16S rRNA Methyltransferase Gene in Enterobacter hormaechei in Brazil.</title>
        <authorList>
            <person name="Bueno M.F.C."/>
            <person name="Martins E.R."/>
            <person name="Francisco G.R."/>
            <person name="Casella T."/>
            <person name="Garcia D.O."/>
            <person name="de Vasconcelos A.T.R."/>
            <person name="de Almeida L.G."/>
            <person name="Gerber A.L."/>
            <person name="Nogueira M.C.L."/>
        </authorList>
    </citation>
    <scope>NUCLEOTIDE SEQUENCE</scope>
    <source>
        <strain evidence="1">Ec09</strain>
        <plasmid evidence="1">pEc09</plasmid>
    </source>
</reference>
<dbReference type="AlphaFoldDB" id="A0A3S7QGL0"/>
<organism evidence="1">
    <name type="scientific">Enterobacter hormaechei</name>
    <dbReference type="NCBI Taxonomy" id="158836"/>
    <lineage>
        <taxon>Bacteria</taxon>
        <taxon>Pseudomonadati</taxon>
        <taxon>Pseudomonadota</taxon>
        <taxon>Gammaproteobacteria</taxon>
        <taxon>Enterobacterales</taxon>
        <taxon>Enterobacteriaceae</taxon>
        <taxon>Enterobacter</taxon>
        <taxon>Enterobacter cloacae complex</taxon>
    </lineage>
</organism>